<reference evidence="9" key="1">
    <citation type="journal article" date="2014" name="Science">
        <title>Ancient hybridizations among the ancestral genomes of bread wheat.</title>
        <authorList>
            <consortium name="International Wheat Genome Sequencing Consortium,"/>
            <person name="Marcussen T."/>
            <person name="Sandve S.R."/>
            <person name="Heier L."/>
            <person name="Spannagl M."/>
            <person name="Pfeifer M."/>
            <person name="Jakobsen K.S."/>
            <person name="Wulff B.B."/>
            <person name="Steuernagel B."/>
            <person name="Mayer K.F."/>
            <person name="Olsen O.A."/>
        </authorList>
    </citation>
    <scope>NUCLEOTIDE SEQUENCE [LARGE SCALE GENOMIC DNA]</scope>
    <source>
        <strain evidence="9">cv. AL8/78</strain>
    </source>
</reference>
<dbReference type="GO" id="GO:0006362">
    <property type="term" value="P:transcription elongation by RNA polymerase I"/>
    <property type="evidence" value="ECO:0007669"/>
    <property type="project" value="TreeGrafter"/>
</dbReference>
<accession>A0A453KJY5</accession>
<dbReference type="Gene3D" id="2.40.50.1060">
    <property type="match status" value="1"/>
</dbReference>
<evidence type="ECO:0000256" key="6">
    <source>
        <dbReference type="SAM" id="MobiDB-lite"/>
    </source>
</evidence>
<evidence type="ECO:0000313" key="8">
    <source>
        <dbReference type="EnsemblPlants" id="AET5Gv20438500.6"/>
    </source>
</evidence>
<evidence type="ECO:0000259" key="7">
    <source>
        <dbReference type="Pfam" id="PF17875"/>
    </source>
</evidence>
<dbReference type="FunFam" id="3.30.1490.120:FF:000006">
    <property type="entry name" value="DNA-directed RNA polymerase"/>
    <property type="match status" value="1"/>
</dbReference>
<dbReference type="Gene3D" id="3.30.1490.120">
    <property type="entry name" value="RNA polymerase Rpb7-like, N-terminal domain"/>
    <property type="match status" value="1"/>
</dbReference>
<feature type="compositionally biased region" description="Basic residues" evidence="6">
    <location>
        <begin position="224"/>
        <end position="233"/>
    </location>
</feature>
<organism evidence="8 9">
    <name type="scientific">Aegilops tauschii subsp. strangulata</name>
    <name type="common">Goatgrass</name>
    <dbReference type="NCBI Taxonomy" id="200361"/>
    <lineage>
        <taxon>Eukaryota</taxon>
        <taxon>Viridiplantae</taxon>
        <taxon>Streptophyta</taxon>
        <taxon>Embryophyta</taxon>
        <taxon>Tracheophyta</taxon>
        <taxon>Spermatophyta</taxon>
        <taxon>Magnoliopsida</taxon>
        <taxon>Liliopsida</taxon>
        <taxon>Poales</taxon>
        <taxon>Poaceae</taxon>
        <taxon>BOP clade</taxon>
        <taxon>Pooideae</taxon>
        <taxon>Triticodae</taxon>
        <taxon>Triticeae</taxon>
        <taxon>Triticinae</taxon>
        <taxon>Aegilops</taxon>
    </lineage>
</organism>
<dbReference type="PANTHER" id="PTHR12709">
    <property type="entry name" value="DNA-DIRECTED RNA POLYMERASE II, III"/>
    <property type="match status" value="1"/>
</dbReference>
<dbReference type="Pfam" id="PF17875">
    <property type="entry name" value="RPA43_OB"/>
    <property type="match status" value="1"/>
</dbReference>
<dbReference type="PANTHER" id="PTHR12709:SF5">
    <property type="entry name" value="DNA-DIRECTED RNA POLYMERASE I SUBUNIT RPA43"/>
    <property type="match status" value="1"/>
</dbReference>
<evidence type="ECO:0000256" key="1">
    <source>
        <dbReference type="ARBA" id="ARBA00004123"/>
    </source>
</evidence>
<reference evidence="8" key="3">
    <citation type="journal article" date="2017" name="Nature">
        <title>Genome sequence of the progenitor of the wheat D genome Aegilops tauschii.</title>
        <authorList>
            <person name="Luo M.C."/>
            <person name="Gu Y.Q."/>
            <person name="Puiu D."/>
            <person name="Wang H."/>
            <person name="Twardziok S.O."/>
            <person name="Deal K.R."/>
            <person name="Huo N."/>
            <person name="Zhu T."/>
            <person name="Wang L."/>
            <person name="Wang Y."/>
            <person name="McGuire P.E."/>
            <person name="Liu S."/>
            <person name="Long H."/>
            <person name="Ramasamy R.K."/>
            <person name="Rodriguez J.C."/>
            <person name="Van S.L."/>
            <person name="Yuan L."/>
            <person name="Wang Z."/>
            <person name="Xia Z."/>
            <person name="Xiao L."/>
            <person name="Anderson O.D."/>
            <person name="Ouyang S."/>
            <person name="Liang Y."/>
            <person name="Zimin A.V."/>
            <person name="Pertea G."/>
            <person name="Qi P."/>
            <person name="Bennetzen J.L."/>
            <person name="Dai X."/>
            <person name="Dawson M.W."/>
            <person name="Muller H.G."/>
            <person name="Kugler K."/>
            <person name="Rivarola-Duarte L."/>
            <person name="Spannagl M."/>
            <person name="Mayer K.F.X."/>
            <person name="Lu F.H."/>
            <person name="Bevan M.W."/>
            <person name="Leroy P."/>
            <person name="Li P."/>
            <person name="You F.M."/>
            <person name="Sun Q."/>
            <person name="Liu Z."/>
            <person name="Lyons E."/>
            <person name="Wicker T."/>
            <person name="Salzberg S.L."/>
            <person name="Devos K.M."/>
            <person name="Dvorak J."/>
        </authorList>
    </citation>
    <scope>NUCLEOTIDE SEQUENCE [LARGE SCALE GENOMIC DNA]</scope>
    <source>
        <strain evidence="8">cv. AL8/78</strain>
    </source>
</reference>
<dbReference type="InterPro" id="IPR041178">
    <property type="entry name" value="RPA43_OB"/>
</dbReference>
<reference evidence="9" key="2">
    <citation type="journal article" date="2017" name="Nat. Plants">
        <title>The Aegilops tauschii genome reveals multiple impacts of transposons.</title>
        <authorList>
            <person name="Zhao G."/>
            <person name="Zou C."/>
            <person name="Li K."/>
            <person name="Wang K."/>
            <person name="Li T."/>
            <person name="Gao L."/>
            <person name="Zhang X."/>
            <person name="Wang H."/>
            <person name="Yang Z."/>
            <person name="Liu X."/>
            <person name="Jiang W."/>
            <person name="Mao L."/>
            <person name="Kong X."/>
            <person name="Jiao Y."/>
            <person name="Jia J."/>
        </authorList>
    </citation>
    <scope>NUCLEOTIDE SEQUENCE [LARGE SCALE GENOMIC DNA]</scope>
    <source>
        <strain evidence="9">cv. AL8/78</strain>
    </source>
</reference>
<name>A0A453KJY5_AEGTS</name>
<feature type="domain" description="RPA43 OB" evidence="7">
    <location>
        <begin position="81"/>
        <end position="191"/>
    </location>
</feature>
<dbReference type="InterPro" id="IPR036898">
    <property type="entry name" value="RNA_pol_Rpb7-like_N_sf"/>
</dbReference>
<dbReference type="GO" id="GO:0005736">
    <property type="term" value="C:RNA polymerase I complex"/>
    <property type="evidence" value="ECO:0007669"/>
    <property type="project" value="TreeGrafter"/>
</dbReference>
<evidence type="ECO:0000256" key="5">
    <source>
        <dbReference type="RuleBase" id="RU369086"/>
    </source>
</evidence>
<keyword evidence="3 5" id="KW-0804">Transcription</keyword>
<proteinExistence type="predicted"/>
<keyword evidence="2 5" id="KW-0240">DNA-directed RNA polymerase</keyword>
<comment type="subcellular location">
    <subcellularLocation>
        <location evidence="1 5">Nucleus</location>
    </subcellularLocation>
</comment>
<evidence type="ECO:0000256" key="4">
    <source>
        <dbReference type="ARBA" id="ARBA00023242"/>
    </source>
</evidence>
<dbReference type="Proteomes" id="UP000015105">
    <property type="component" value="Chromosome 5D"/>
</dbReference>
<feature type="region of interest" description="Disordered" evidence="6">
    <location>
        <begin position="187"/>
        <end position="233"/>
    </location>
</feature>
<reference evidence="8" key="5">
    <citation type="journal article" date="2021" name="G3 (Bethesda)">
        <title>Aegilops tauschii genome assembly Aet v5.0 features greater sequence contiguity and improved annotation.</title>
        <authorList>
            <person name="Wang L."/>
            <person name="Zhu T."/>
            <person name="Rodriguez J.C."/>
            <person name="Deal K.R."/>
            <person name="Dubcovsky J."/>
            <person name="McGuire P.E."/>
            <person name="Lux T."/>
            <person name="Spannagl M."/>
            <person name="Mayer K.F.X."/>
            <person name="Baldrich P."/>
            <person name="Meyers B.C."/>
            <person name="Huo N."/>
            <person name="Gu Y.Q."/>
            <person name="Zhou H."/>
            <person name="Devos K.M."/>
            <person name="Bennetzen J.L."/>
            <person name="Unver T."/>
            <person name="Budak H."/>
            <person name="Gulick P.J."/>
            <person name="Galiba G."/>
            <person name="Kalapos B."/>
            <person name="Nelson D.R."/>
            <person name="Li P."/>
            <person name="You F.M."/>
            <person name="Luo M.C."/>
            <person name="Dvorak J."/>
        </authorList>
    </citation>
    <scope>NUCLEOTIDE SEQUENCE [LARGE SCALE GENOMIC DNA]</scope>
    <source>
        <strain evidence="8">cv. AL8/78</strain>
    </source>
</reference>
<keyword evidence="4 5" id="KW-0539">Nucleus</keyword>
<feature type="compositionally biased region" description="Basic and acidic residues" evidence="6">
    <location>
        <begin position="198"/>
        <end position="216"/>
    </location>
</feature>
<protein>
    <recommendedName>
        <fullName evidence="5">DNA-directed RNA polymerase subunit</fullName>
    </recommendedName>
</protein>
<dbReference type="AlphaFoldDB" id="A0A453KJY5"/>
<evidence type="ECO:0000256" key="2">
    <source>
        <dbReference type="ARBA" id="ARBA00022478"/>
    </source>
</evidence>
<comment type="function">
    <text evidence="5">DNA-dependent RNA polymerase which catalyzes the transcription of DNA into RNA using the four ribonucleoside triphosphates as substrates.</text>
</comment>
<keyword evidence="9" id="KW-1185">Reference proteome</keyword>
<dbReference type="GO" id="GO:0006352">
    <property type="term" value="P:DNA-templated transcription initiation"/>
    <property type="evidence" value="ECO:0007669"/>
    <property type="project" value="UniProtKB-UniRule"/>
</dbReference>
<evidence type="ECO:0000256" key="3">
    <source>
        <dbReference type="ARBA" id="ARBA00023163"/>
    </source>
</evidence>
<evidence type="ECO:0000313" key="9">
    <source>
        <dbReference type="Proteomes" id="UP000015105"/>
    </source>
</evidence>
<dbReference type="EnsemblPlants" id="AET5Gv20438500.6">
    <property type="protein sequence ID" value="AET5Gv20438500.6"/>
    <property type="gene ID" value="AET5Gv20438500"/>
</dbReference>
<dbReference type="Gramene" id="AET5Gv20438500.6">
    <property type="protein sequence ID" value="AET5Gv20438500.6"/>
    <property type="gene ID" value="AET5Gv20438500"/>
</dbReference>
<dbReference type="InterPro" id="IPR045113">
    <property type="entry name" value="Rpb7-like"/>
</dbReference>
<dbReference type="FunFam" id="2.40.50.1060:FF:000002">
    <property type="entry name" value="DNA-directed RNA polymerase"/>
    <property type="match status" value="1"/>
</dbReference>
<sequence>MEALREATAELTVYVHPSNAADVRLAVSRQLSTLLFSYEDRFDGVLLSHEVEFEGDNEDVLDGLVPYFGVPVTANMLLFSPQPEMILEGKVEMLGKESIHAIVLGVFSAAIMADDIPEMFKFKRRGHGGKFISQSDKRHVIKKGSMIRFSVKRVDTEMNCHITGSLMPPHTGCMRWLSVHDAEYASEISSGKRKPRDHTKSEQKVQGRTTANREDSMVNSERPRKSRKRAVGE</sequence>
<reference evidence="8" key="4">
    <citation type="submission" date="2019-03" db="UniProtKB">
        <authorList>
            <consortium name="EnsemblPlants"/>
        </authorList>
    </citation>
    <scope>IDENTIFICATION</scope>
</reference>